<dbReference type="GeneID" id="132536409"/>
<reference evidence="3" key="1">
    <citation type="submission" date="2025-08" db="UniProtKB">
        <authorList>
            <consortium name="RefSeq"/>
        </authorList>
    </citation>
    <scope>IDENTIFICATION</scope>
</reference>
<dbReference type="PANTHER" id="PTHR46349">
    <property type="entry name" value="CINGULIN-LIKE PROTEIN 1-RELATED"/>
    <property type="match status" value="1"/>
</dbReference>
<dbReference type="PANTHER" id="PTHR46349:SF2">
    <property type="entry name" value="CINGULIN-LIKE PROTEIN 1"/>
    <property type="match status" value="1"/>
</dbReference>
<name>A0ABM3WUF4_ERIEU</name>
<evidence type="ECO:0000313" key="3">
    <source>
        <dbReference type="RefSeq" id="XP_060040198.1"/>
    </source>
</evidence>
<accession>A0ABM3WUF4</accession>
<evidence type="ECO:0000256" key="1">
    <source>
        <dbReference type="SAM" id="MobiDB-lite"/>
    </source>
</evidence>
<keyword evidence="2" id="KW-1185">Reference proteome</keyword>
<feature type="compositionally biased region" description="Low complexity" evidence="1">
    <location>
        <begin position="109"/>
        <end position="120"/>
    </location>
</feature>
<dbReference type="RefSeq" id="XP_060040198.1">
    <property type="nucleotide sequence ID" value="XM_060184215.1"/>
</dbReference>
<protein>
    <submittedName>
        <fullName evidence="3">Cingulin-like protein 1</fullName>
    </submittedName>
</protein>
<sequence>MELYFGEYQHVQQGYGVHLRMATGDDSKRPRPAQHAKVGSYGVSIRVQGIDGHPYIVLNNTERCLAAASFPEDGSPFPAPVNKPSLHPNNGSAPEDSSPPELEFPENPYAPSCPAKSPKPARVPQGKTGGPGARQGAPPKPSHLLNFQKHPELLQPYDPQKLELGSPEHPPRESSCPKAFAEAGSGGRKVWARPSPAPGPPSPAAAQPAPAGVQAIRVCGSVVIEDP</sequence>
<gene>
    <name evidence="3" type="primary">LOC132536409</name>
</gene>
<feature type="region of interest" description="Disordered" evidence="1">
    <location>
        <begin position="76"/>
        <end position="212"/>
    </location>
</feature>
<proteinExistence type="predicted"/>
<feature type="non-terminal residue" evidence="3">
    <location>
        <position position="227"/>
    </location>
</feature>
<organism evidence="2 3">
    <name type="scientific">Erinaceus europaeus</name>
    <name type="common">Western European hedgehog</name>
    <dbReference type="NCBI Taxonomy" id="9365"/>
    <lineage>
        <taxon>Eukaryota</taxon>
        <taxon>Metazoa</taxon>
        <taxon>Chordata</taxon>
        <taxon>Craniata</taxon>
        <taxon>Vertebrata</taxon>
        <taxon>Euteleostomi</taxon>
        <taxon>Mammalia</taxon>
        <taxon>Eutheria</taxon>
        <taxon>Laurasiatheria</taxon>
        <taxon>Eulipotyphla</taxon>
        <taxon>Erinaceidae</taxon>
        <taxon>Erinaceinae</taxon>
        <taxon>Erinaceus</taxon>
    </lineage>
</organism>
<evidence type="ECO:0000313" key="2">
    <source>
        <dbReference type="Proteomes" id="UP001652624"/>
    </source>
</evidence>
<dbReference type="Proteomes" id="UP001652624">
    <property type="component" value="Unplaced"/>
</dbReference>